<evidence type="ECO:0000313" key="4">
    <source>
        <dbReference type="EMBL" id="KAJ3181443.1"/>
    </source>
</evidence>
<feature type="region of interest" description="Disordered" evidence="2">
    <location>
        <begin position="1490"/>
        <end position="1556"/>
    </location>
</feature>
<feature type="region of interest" description="Disordered" evidence="2">
    <location>
        <begin position="882"/>
        <end position="912"/>
    </location>
</feature>
<dbReference type="SMART" id="SM00755">
    <property type="entry name" value="Grip"/>
    <property type="match status" value="1"/>
</dbReference>
<gene>
    <name evidence="4" type="ORF">HDU87_001051</name>
</gene>
<organism evidence="4 5">
    <name type="scientific">Geranomyces variabilis</name>
    <dbReference type="NCBI Taxonomy" id="109894"/>
    <lineage>
        <taxon>Eukaryota</taxon>
        <taxon>Fungi</taxon>
        <taxon>Fungi incertae sedis</taxon>
        <taxon>Chytridiomycota</taxon>
        <taxon>Chytridiomycota incertae sedis</taxon>
        <taxon>Chytridiomycetes</taxon>
        <taxon>Spizellomycetales</taxon>
        <taxon>Powellomycetaceae</taxon>
        <taxon>Geranomyces</taxon>
    </lineage>
</organism>
<dbReference type="InterPro" id="IPR000237">
    <property type="entry name" value="GRIP_dom"/>
</dbReference>
<reference evidence="4" key="1">
    <citation type="submission" date="2020-05" db="EMBL/GenBank/DDBJ databases">
        <title>Phylogenomic resolution of chytrid fungi.</title>
        <authorList>
            <person name="Stajich J.E."/>
            <person name="Amses K."/>
            <person name="Simmons R."/>
            <person name="Seto K."/>
            <person name="Myers J."/>
            <person name="Bonds A."/>
            <person name="Quandt C.A."/>
            <person name="Barry K."/>
            <person name="Liu P."/>
            <person name="Grigoriev I."/>
            <person name="Longcore J.E."/>
            <person name="James T.Y."/>
        </authorList>
    </citation>
    <scope>NUCLEOTIDE SEQUENCE</scope>
    <source>
        <strain evidence="4">JEL0379</strain>
    </source>
</reference>
<feature type="region of interest" description="Disordered" evidence="2">
    <location>
        <begin position="793"/>
        <end position="813"/>
    </location>
</feature>
<feature type="region of interest" description="Disordered" evidence="2">
    <location>
        <begin position="337"/>
        <end position="369"/>
    </location>
</feature>
<dbReference type="Proteomes" id="UP001212152">
    <property type="component" value="Unassembled WGS sequence"/>
</dbReference>
<feature type="compositionally biased region" description="Low complexity" evidence="2">
    <location>
        <begin position="1503"/>
        <end position="1512"/>
    </location>
</feature>
<dbReference type="Gene3D" id="1.10.287.1490">
    <property type="match status" value="2"/>
</dbReference>
<feature type="region of interest" description="Disordered" evidence="2">
    <location>
        <begin position="754"/>
        <end position="781"/>
    </location>
</feature>
<feature type="coiled-coil region" evidence="1">
    <location>
        <begin position="1056"/>
        <end position="1268"/>
    </location>
</feature>
<feature type="region of interest" description="Disordered" evidence="2">
    <location>
        <begin position="266"/>
        <end position="306"/>
    </location>
</feature>
<feature type="compositionally biased region" description="Polar residues" evidence="2">
    <location>
        <begin position="75"/>
        <end position="84"/>
    </location>
</feature>
<evidence type="ECO:0000256" key="1">
    <source>
        <dbReference type="SAM" id="Coils"/>
    </source>
</evidence>
<evidence type="ECO:0000313" key="5">
    <source>
        <dbReference type="Proteomes" id="UP001212152"/>
    </source>
</evidence>
<feature type="compositionally biased region" description="Basic and acidic residues" evidence="2">
    <location>
        <begin position="883"/>
        <end position="912"/>
    </location>
</feature>
<dbReference type="Pfam" id="PF01465">
    <property type="entry name" value="GRIP"/>
    <property type="match status" value="1"/>
</dbReference>
<sequence length="1616" mass="178838">MFSNISKTLAASREAIGSAQSFIQERTGLELPGSAGVKAARTPASTANLFDAPLDDEGFRDQALTSSGRPDATNDGHQNGSDLMQFTDDRPSVDLLGSTDSPRDSIDGARPLVPQTATSKSNKPLPAAPAPTPALSSMTPDQVLSMDPAEMSERLTRLRKFESKFQDLARVYKQLQRKLQQLEGVIAAHTPIPKISSTADIETLDAFLLSLKEKQNVSMAEMARLSRQVSEIKEVQELEASTKADMFSSLQSRLVEREEEINRLKHTLARRETPPSSPMLDARSASASSVPPIDAPSTPGHETTVSLKLKVRELTNALTRAKEDRDAVNERCQKLELAQQQRDTQSREAESAASSSVEDVNQSKARIEDAERLHSEAAAALEKERENLQRVKAERDALAAIVQKLEATPPHPPPDSLASDDAQKRNELEAELNGYKARIIDLEANLQHAESSLEQARAQMAEHVKAREELIAERSALGHSNAEHLNGVSTVRAELASLEAKHSAILSESEKAAERVLQLERELSSSNQELSNVRAEREKARSAIAIQSDALSEKERLERELDTQQKDYKASQDKVARLEAELEKLNAKLAQTKENVGGKKALNTEIRKLQTQLTACEAKLAAIESQKAEAFATASELRNQVEAAQSMGEKYRAAQAEIAEAKVQLASALQARDDSVEQIAKLEAAAAKENSDSERMQTLMKAMREKLQAKIAELEQQVKDLQTSQSSAEDVGSLQARLVTARADIEAKARRIAELEELGTPTTPTPEAGPEKGKSRAKLEKQLAAMRAEVAKLKEEARAPPETEGKPAEADALEVERKLETAVTKVAELEALLQAANNKRAQLETEVLALRKRVAQLEEAVAANAQQIDAQQASTAKLAASKEQLESVTREKEAVDAALKRSEDESRAKQEEIRELKEDLAAKENKLKEQQKSAADTLARISELERAADAAKNDKSNTAQRVRKLLDEKKDLTNGIENAEQRVADAIAKLGETEQRLEASKLELEKVSQNLESERAAGAALKQELASVKQACDTAQASVVELTTRLAQSEDTASHAQELLAEQVALKEQLKAANETAQKVIATEARADQLERDMKALTAVRKQLETSRSETESQLKTMEEQLAFAKQAIHERDGHSADLESEIASIRTQLREEEERKAKSIQLLRQSKARILKLEADSKLKDEAAAKLNDELKALQEAREKEAREKEQQLASVTRQIEDMQVRLRRQQEAGGDLERQRHEFSLEKQKIQHHLEELEHAEQSVRAERDAAWEELEASHSELDGLRSLLEAREAQIAGEAGRWADVEDRMANMEVELDTSKRLFQTKSTENDQLRLRVSELEGQVYEATQAAAQSEGDVDQLRRDAREARREVAEKLKDIQRVEKEMATMTQERAETAAQLDELRAQYKKAAAEHAELLRELDEVSERDNERAARIAELVKTIEKLEADRDSVKKDGELAVFSRDKILEDMRVRESQLKNLNKTLKDEVRKLNRTSSFSSGIGNPNTPTSSSMQSPPPISRPPSTGSISRHSHHGSLGSLASDDSFPRRDSVGARPSFPARMSSTVAAVEAPPPPDEYLKAVLLKFLEAKDKRVHLLPVLGMLLRFSPEELKRVQKFA</sequence>
<evidence type="ECO:0000259" key="3">
    <source>
        <dbReference type="PROSITE" id="PS50913"/>
    </source>
</evidence>
<protein>
    <recommendedName>
        <fullName evidence="3">GRIP domain-containing protein</fullName>
    </recommendedName>
</protein>
<dbReference type="PANTHER" id="PTHR43941">
    <property type="entry name" value="STRUCTURAL MAINTENANCE OF CHROMOSOMES PROTEIN 2"/>
    <property type="match status" value="1"/>
</dbReference>
<feature type="compositionally biased region" description="Basic and acidic residues" evidence="2">
    <location>
        <begin position="769"/>
        <end position="781"/>
    </location>
</feature>
<proteinExistence type="predicted"/>
<name>A0AAD5XPH2_9FUNG</name>
<comment type="caution">
    <text evidence="4">The sequence shown here is derived from an EMBL/GenBank/DDBJ whole genome shotgun (WGS) entry which is preliminary data.</text>
</comment>
<dbReference type="PROSITE" id="PS50913">
    <property type="entry name" value="GRIP"/>
    <property type="match status" value="1"/>
</dbReference>
<dbReference type="EMBL" id="JADGJQ010000012">
    <property type="protein sequence ID" value="KAJ3181443.1"/>
    <property type="molecule type" value="Genomic_DNA"/>
</dbReference>
<feature type="compositionally biased region" description="Polar residues" evidence="2">
    <location>
        <begin position="1492"/>
        <end position="1502"/>
    </location>
</feature>
<feature type="coiled-coil region" evidence="1">
    <location>
        <begin position="158"/>
        <end position="185"/>
    </location>
</feature>
<dbReference type="PANTHER" id="PTHR43941:SF1">
    <property type="entry name" value="STRUCTURAL MAINTENANCE OF CHROMOSOMES PROTEIN 2"/>
    <property type="match status" value="1"/>
</dbReference>
<accession>A0AAD5XPH2</accession>
<evidence type="ECO:0000256" key="2">
    <source>
        <dbReference type="SAM" id="MobiDB-lite"/>
    </source>
</evidence>
<feature type="compositionally biased region" description="Low complexity" evidence="2">
    <location>
        <begin position="758"/>
        <end position="768"/>
    </location>
</feature>
<feature type="domain" description="GRIP" evidence="3">
    <location>
        <begin position="1567"/>
        <end position="1615"/>
    </location>
</feature>
<keyword evidence="1" id="KW-0175">Coiled coil</keyword>
<feature type="compositionally biased region" description="Low complexity" evidence="2">
    <location>
        <begin position="1520"/>
        <end position="1540"/>
    </location>
</feature>
<keyword evidence="5" id="KW-1185">Reference proteome</keyword>
<feature type="region of interest" description="Disordered" evidence="2">
    <location>
        <begin position="48"/>
        <end position="140"/>
    </location>
</feature>